<gene>
    <name evidence="1" type="ORF">IAB08_05595</name>
</gene>
<dbReference type="Proteomes" id="UP000823612">
    <property type="component" value="Unassembled WGS sequence"/>
</dbReference>
<name>A0A9D9DU52_9BACT</name>
<accession>A0A9D9DU52</accession>
<comment type="caution">
    <text evidence="1">The sequence shown here is derived from an EMBL/GenBank/DDBJ whole genome shotgun (WGS) entry which is preliminary data.</text>
</comment>
<proteinExistence type="predicted"/>
<reference evidence="1" key="1">
    <citation type="submission" date="2020-10" db="EMBL/GenBank/DDBJ databases">
        <authorList>
            <person name="Gilroy R."/>
        </authorList>
    </citation>
    <scope>NUCLEOTIDE SEQUENCE</scope>
    <source>
        <strain evidence="1">2889</strain>
    </source>
</reference>
<evidence type="ECO:0000313" key="2">
    <source>
        <dbReference type="Proteomes" id="UP000823612"/>
    </source>
</evidence>
<sequence length="87" mass="10005">MFNEFQRSALGGDLIEDRGNVIYVGIFRPGTNESGTGNCMIRRIEQVKDEEKGIVTTRTTYPSGNNFDYGDTWSERDNYEYMYAKSK</sequence>
<reference evidence="1" key="2">
    <citation type="journal article" date="2021" name="PeerJ">
        <title>Extensive microbial diversity within the chicken gut microbiome revealed by metagenomics and culture.</title>
        <authorList>
            <person name="Gilroy R."/>
            <person name="Ravi A."/>
            <person name="Getino M."/>
            <person name="Pursley I."/>
            <person name="Horton D.L."/>
            <person name="Alikhan N.F."/>
            <person name="Baker D."/>
            <person name="Gharbi K."/>
            <person name="Hall N."/>
            <person name="Watson M."/>
            <person name="Adriaenssens E.M."/>
            <person name="Foster-Nyarko E."/>
            <person name="Jarju S."/>
            <person name="Secka A."/>
            <person name="Antonio M."/>
            <person name="Oren A."/>
            <person name="Chaudhuri R.R."/>
            <person name="La Ragione R."/>
            <person name="Hildebrand F."/>
            <person name="Pallen M.J."/>
        </authorList>
    </citation>
    <scope>NUCLEOTIDE SEQUENCE</scope>
    <source>
        <strain evidence="1">2889</strain>
    </source>
</reference>
<dbReference type="EMBL" id="JADIMZ010000086">
    <property type="protein sequence ID" value="MBO8432748.1"/>
    <property type="molecule type" value="Genomic_DNA"/>
</dbReference>
<organism evidence="1 2">
    <name type="scientific">Candidatus Pullibacteroides excrementavium</name>
    <dbReference type="NCBI Taxonomy" id="2840905"/>
    <lineage>
        <taxon>Bacteria</taxon>
        <taxon>Pseudomonadati</taxon>
        <taxon>Bacteroidota</taxon>
        <taxon>Bacteroidia</taxon>
        <taxon>Bacteroidales</taxon>
        <taxon>Candidatus Pullibacteroides</taxon>
    </lineage>
</organism>
<evidence type="ECO:0000313" key="1">
    <source>
        <dbReference type="EMBL" id="MBO8432748.1"/>
    </source>
</evidence>
<dbReference type="AlphaFoldDB" id="A0A9D9DU52"/>
<protein>
    <submittedName>
        <fullName evidence="1">Uncharacterized protein</fullName>
    </submittedName>
</protein>